<evidence type="ECO:0000313" key="8">
    <source>
        <dbReference type="EMBL" id="AZQ77174.1"/>
    </source>
</evidence>
<keyword evidence="5 6" id="KW-0472">Membrane</keyword>
<dbReference type="GO" id="GO:0005886">
    <property type="term" value="C:plasma membrane"/>
    <property type="evidence" value="ECO:0007669"/>
    <property type="project" value="TreeGrafter"/>
</dbReference>
<comment type="subcellular location">
    <subcellularLocation>
        <location evidence="1">Membrane</location>
        <topology evidence="1">Multi-pass membrane protein</topology>
    </subcellularLocation>
</comment>
<reference evidence="8 9" key="1">
    <citation type="submission" date="2018-12" db="EMBL/GenBank/DDBJ databases">
        <title>Complete genome sequence of Flaviflexus sp. H23T48.</title>
        <authorList>
            <person name="Bae J.-W."/>
            <person name="Lee J.-Y."/>
        </authorList>
    </citation>
    <scope>NUCLEOTIDE SEQUENCE [LARGE SCALE GENOMIC DNA]</scope>
    <source>
        <strain evidence="8 9">H23T48</strain>
    </source>
</reference>
<evidence type="ECO:0000259" key="7">
    <source>
        <dbReference type="Pfam" id="PF01578"/>
    </source>
</evidence>
<keyword evidence="4 6" id="KW-1133">Transmembrane helix</keyword>
<feature type="transmembrane region" description="Helical" evidence="6">
    <location>
        <begin position="41"/>
        <end position="62"/>
    </location>
</feature>
<dbReference type="EMBL" id="CP034593">
    <property type="protein sequence ID" value="AZQ77174.1"/>
    <property type="molecule type" value="Genomic_DNA"/>
</dbReference>
<proteinExistence type="predicted"/>
<dbReference type="InterPro" id="IPR017562">
    <property type="entry name" value="Cyt_c_biogenesis_CcsA"/>
</dbReference>
<feature type="transmembrane region" description="Helical" evidence="6">
    <location>
        <begin position="6"/>
        <end position="29"/>
    </location>
</feature>
<dbReference type="GO" id="GO:0020037">
    <property type="term" value="F:heme binding"/>
    <property type="evidence" value="ECO:0007669"/>
    <property type="project" value="InterPro"/>
</dbReference>
<evidence type="ECO:0000256" key="1">
    <source>
        <dbReference type="ARBA" id="ARBA00004141"/>
    </source>
</evidence>
<dbReference type="AlphaFoldDB" id="A0A3S9PXX0"/>
<dbReference type="OrthoDB" id="9814290at2"/>
<dbReference type="InterPro" id="IPR002541">
    <property type="entry name" value="Cyt_c_assembly"/>
</dbReference>
<feature type="transmembrane region" description="Helical" evidence="6">
    <location>
        <begin position="207"/>
        <end position="229"/>
    </location>
</feature>
<feature type="transmembrane region" description="Helical" evidence="6">
    <location>
        <begin position="135"/>
        <end position="160"/>
    </location>
</feature>
<feature type="transmembrane region" description="Helical" evidence="6">
    <location>
        <begin position="271"/>
        <end position="292"/>
    </location>
</feature>
<accession>A0A3S9PXX0</accession>
<dbReference type="PANTHER" id="PTHR30071:SF1">
    <property type="entry name" value="CYTOCHROME B_B6 PROTEIN-RELATED"/>
    <property type="match status" value="1"/>
</dbReference>
<feature type="transmembrane region" description="Helical" evidence="6">
    <location>
        <begin position="105"/>
        <end position="123"/>
    </location>
</feature>
<keyword evidence="9" id="KW-1185">Reference proteome</keyword>
<dbReference type="GO" id="GO:0017004">
    <property type="term" value="P:cytochrome complex assembly"/>
    <property type="evidence" value="ECO:0007669"/>
    <property type="project" value="UniProtKB-KW"/>
</dbReference>
<dbReference type="KEGG" id="flh:EJ997_07330"/>
<evidence type="ECO:0000256" key="6">
    <source>
        <dbReference type="SAM" id="Phobius"/>
    </source>
</evidence>
<gene>
    <name evidence="8" type="primary">ccsB</name>
    <name evidence="8" type="ORF">EJ997_07330</name>
</gene>
<feature type="transmembrane region" description="Helical" evidence="6">
    <location>
        <begin position="74"/>
        <end position="93"/>
    </location>
</feature>
<evidence type="ECO:0000256" key="3">
    <source>
        <dbReference type="ARBA" id="ARBA00022748"/>
    </source>
</evidence>
<evidence type="ECO:0000256" key="4">
    <source>
        <dbReference type="ARBA" id="ARBA00022989"/>
    </source>
</evidence>
<dbReference type="Pfam" id="PF01578">
    <property type="entry name" value="Cytochrom_C_asm"/>
    <property type="match status" value="1"/>
</dbReference>
<protein>
    <submittedName>
        <fullName evidence="8">C-type cytochrome biogenesis protein CcsB</fullName>
    </submittedName>
</protein>
<keyword evidence="2 6" id="KW-0812">Transmembrane</keyword>
<dbReference type="Proteomes" id="UP000280344">
    <property type="component" value="Chromosome"/>
</dbReference>
<dbReference type="NCBIfam" id="TIGR03144">
    <property type="entry name" value="cytochr_II_ccsB"/>
    <property type="match status" value="1"/>
</dbReference>
<name>A0A3S9PXX0_9ACTO</name>
<feature type="domain" description="Cytochrome c assembly protein" evidence="7">
    <location>
        <begin position="72"/>
        <end position="296"/>
    </location>
</feature>
<sequence>MNLEEISLILVYGAMAVYTIAMIAFGIDLTSADKEVKVRKAANIGMSLTVLGFGLHGVGTVLRGVAGSRVPWANMYEFTLTFTCVAVGTYLVLARKRDLRVLGTFVNGLAVLSLGIAVAVLYVRVQGTPPILDHYWLVIHVSTATLAMGLFAFAALMSALQLVQIRKEEMEKAKAKAVAAGDGDTVVDEKPSRLRNLPAAKDLETGALRVTVVGFLLWTFTLIAGAIWAEHAWGRPWNWDPKETMSLVVWGFYAAYLHARTTRGWEGKRAAWLNLIGIAGLMVNYYVINFFVDSLHSYAGL</sequence>
<feature type="transmembrane region" description="Helical" evidence="6">
    <location>
        <begin position="244"/>
        <end position="259"/>
    </location>
</feature>
<dbReference type="PANTHER" id="PTHR30071">
    <property type="entry name" value="HEME EXPORTER PROTEIN C"/>
    <property type="match status" value="1"/>
</dbReference>
<dbReference type="RefSeq" id="WP_126703979.1">
    <property type="nucleotide sequence ID" value="NZ_CP034593.1"/>
</dbReference>
<organism evidence="8 9">
    <name type="scientific">Flaviflexus ciconiae</name>
    <dbReference type="NCBI Taxonomy" id="2496867"/>
    <lineage>
        <taxon>Bacteria</taxon>
        <taxon>Bacillati</taxon>
        <taxon>Actinomycetota</taxon>
        <taxon>Actinomycetes</taxon>
        <taxon>Actinomycetales</taxon>
        <taxon>Actinomycetaceae</taxon>
        <taxon>Flaviflexus</taxon>
    </lineage>
</organism>
<evidence type="ECO:0000256" key="2">
    <source>
        <dbReference type="ARBA" id="ARBA00022692"/>
    </source>
</evidence>
<keyword evidence="3" id="KW-0201">Cytochrome c-type biogenesis</keyword>
<evidence type="ECO:0000256" key="5">
    <source>
        <dbReference type="ARBA" id="ARBA00023136"/>
    </source>
</evidence>
<evidence type="ECO:0000313" key="9">
    <source>
        <dbReference type="Proteomes" id="UP000280344"/>
    </source>
</evidence>
<dbReference type="InterPro" id="IPR045062">
    <property type="entry name" value="Cyt_c_biogenesis_CcsA/CcmC"/>
</dbReference>